<dbReference type="InterPro" id="IPR027417">
    <property type="entry name" value="P-loop_NTPase"/>
</dbReference>
<dbReference type="EMBL" id="MK072491">
    <property type="protein sequence ID" value="AYV86009.1"/>
    <property type="molecule type" value="Genomic_DNA"/>
</dbReference>
<proteinExistence type="predicted"/>
<sequence length="214" mass="24661">MLIGLAGQRNSGKSTFANHCVEKHGFVELAFATAVKKICNIVYGFPLEMLAGNTPETRELRMTLHEDFSNRTPIQTMQYIGTDVFRKILGEDIWIWILKREIDEIWKRDPTAKLVISDTRFSNEMQFIRQLGGRIVVLSSNEVSTDSHASETSIQEGLRHYDIRLYNNKTLGMDAYLSQIDSLFCERNMKLDRPAAMQESEKKIEQDNDISYFI</sequence>
<protein>
    <submittedName>
        <fullName evidence="1">Putative deoxynucleoside monophosphate kinase</fullName>
    </submittedName>
</protein>
<dbReference type="InterPro" id="IPR048444">
    <property type="entry name" value="DNMK"/>
</dbReference>
<dbReference type="GO" id="GO:0016301">
    <property type="term" value="F:kinase activity"/>
    <property type="evidence" value="ECO:0007669"/>
    <property type="project" value="UniProtKB-KW"/>
</dbReference>
<dbReference type="Gene3D" id="3.40.50.300">
    <property type="entry name" value="P-loop containing nucleotide triphosphate hydrolases"/>
    <property type="match status" value="1"/>
</dbReference>
<name>A0A3G5AJW2_9VIRU</name>
<organism evidence="1">
    <name type="scientific">Solivirus sp</name>
    <dbReference type="NCBI Taxonomy" id="2487772"/>
    <lineage>
        <taxon>Viruses</taxon>
        <taxon>Pithoviruses</taxon>
    </lineage>
</organism>
<dbReference type="SUPFAM" id="SSF52540">
    <property type="entry name" value="P-loop containing nucleoside triphosphate hydrolases"/>
    <property type="match status" value="1"/>
</dbReference>
<accession>A0A3G5AJW2</accession>
<keyword evidence="1" id="KW-0418">Kinase</keyword>
<gene>
    <name evidence="1" type="ORF">Solivirus3_9</name>
</gene>
<dbReference type="Pfam" id="PF21448">
    <property type="entry name" value="DNMK"/>
    <property type="match status" value="1"/>
</dbReference>
<reference evidence="1" key="1">
    <citation type="submission" date="2018-10" db="EMBL/GenBank/DDBJ databases">
        <title>Hidden diversity of soil giant viruses.</title>
        <authorList>
            <person name="Schulz F."/>
            <person name="Alteio L."/>
            <person name="Goudeau D."/>
            <person name="Ryan E.M."/>
            <person name="Malmstrom R.R."/>
            <person name="Blanchard J."/>
            <person name="Woyke T."/>
        </authorList>
    </citation>
    <scope>NUCLEOTIDE SEQUENCE</scope>
    <source>
        <strain evidence="1">SOV1</strain>
    </source>
</reference>
<keyword evidence="1" id="KW-0808">Transferase</keyword>
<evidence type="ECO:0000313" key="1">
    <source>
        <dbReference type="EMBL" id="AYV86009.1"/>
    </source>
</evidence>